<dbReference type="OrthoDB" id="2921803at2759"/>
<feature type="compositionally biased region" description="Acidic residues" evidence="1">
    <location>
        <begin position="439"/>
        <end position="461"/>
    </location>
</feature>
<evidence type="ECO:0000313" key="3">
    <source>
        <dbReference type="Proteomes" id="UP000027195"/>
    </source>
</evidence>
<feature type="compositionally biased region" description="Low complexity" evidence="1">
    <location>
        <begin position="462"/>
        <end position="477"/>
    </location>
</feature>
<accession>A0A067LUA0</accession>
<dbReference type="InParanoid" id="A0A067LUA0"/>
<dbReference type="InterPro" id="IPR032675">
    <property type="entry name" value="LRR_dom_sf"/>
</dbReference>
<evidence type="ECO:0000256" key="1">
    <source>
        <dbReference type="SAM" id="MobiDB-lite"/>
    </source>
</evidence>
<organism evidence="2 3">
    <name type="scientific">Botryobasidium botryosum (strain FD-172 SS1)</name>
    <dbReference type="NCBI Taxonomy" id="930990"/>
    <lineage>
        <taxon>Eukaryota</taxon>
        <taxon>Fungi</taxon>
        <taxon>Dikarya</taxon>
        <taxon>Basidiomycota</taxon>
        <taxon>Agaricomycotina</taxon>
        <taxon>Agaricomycetes</taxon>
        <taxon>Cantharellales</taxon>
        <taxon>Botryobasidiaceae</taxon>
        <taxon>Botryobasidium</taxon>
    </lineage>
</organism>
<dbReference type="AlphaFoldDB" id="A0A067LUA0"/>
<dbReference type="HOGENOM" id="CLU_036316_2_0_1"/>
<proteinExistence type="predicted"/>
<evidence type="ECO:0000313" key="2">
    <source>
        <dbReference type="EMBL" id="KDQ06699.1"/>
    </source>
</evidence>
<name>A0A067LUA0_BOTB1</name>
<feature type="region of interest" description="Disordered" evidence="1">
    <location>
        <begin position="433"/>
        <end position="477"/>
    </location>
</feature>
<keyword evidence="3" id="KW-1185">Reference proteome</keyword>
<sequence>MMSGLELPSELIDLIIDHLHDEKPTLKICALVCRDWVAPSRFHLFRSIRLYQNGVGRFISLCDSPLSTIFSAKTSSFLFATNAIAAGAPAVHQRENKSGLNRLLTWRSLDGQKTLATVLPQLGTLILGYIGWWTLSASAKETLAQFESLRELRIRGVVFETRDQFLTLLGTFPNLEVLSMSRCYFRSSEATANSRDPSLNIAHLPRLHTISISDLGDESAAMADAIALLPCHSLRVLDLHIAYISTFELTRGAAIVIGRLVASAGPSLEAFSVKLTYRGDFDTCFELIDLTKNTSLQRISLGIEEDGCVLSILQRLTGPTTSSKSFIPTLQSLDIEDLTTLSIDWETLDMLLQHPYFSALSELRYIVSADFYNEDVIGQRFFTGLPNRRSNARKTMLKNVEDFGARLPLCRARGILRPQECYSWVGGPIHDADGSNWADDAEDSDDAEDAEEADDADDADGVGDANDANSGGDALSE</sequence>
<dbReference type="Proteomes" id="UP000027195">
    <property type="component" value="Unassembled WGS sequence"/>
</dbReference>
<reference evidence="3" key="1">
    <citation type="journal article" date="2014" name="Proc. Natl. Acad. Sci. U.S.A.">
        <title>Extensive sampling of basidiomycete genomes demonstrates inadequacy of the white-rot/brown-rot paradigm for wood decay fungi.</title>
        <authorList>
            <person name="Riley R."/>
            <person name="Salamov A.A."/>
            <person name="Brown D.W."/>
            <person name="Nagy L.G."/>
            <person name="Floudas D."/>
            <person name="Held B.W."/>
            <person name="Levasseur A."/>
            <person name="Lombard V."/>
            <person name="Morin E."/>
            <person name="Otillar R."/>
            <person name="Lindquist E.A."/>
            <person name="Sun H."/>
            <person name="LaButti K.M."/>
            <person name="Schmutz J."/>
            <person name="Jabbour D."/>
            <person name="Luo H."/>
            <person name="Baker S.E."/>
            <person name="Pisabarro A.G."/>
            <person name="Walton J.D."/>
            <person name="Blanchette R.A."/>
            <person name="Henrissat B."/>
            <person name="Martin F."/>
            <person name="Cullen D."/>
            <person name="Hibbett D.S."/>
            <person name="Grigoriev I.V."/>
        </authorList>
    </citation>
    <scope>NUCLEOTIDE SEQUENCE [LARGE SCALE GENOMIC DNA]</scope>
    <source>
        <strain evidence="3">FD-172 SS1</strain>
    </source>
</reference>
<dbReference type="SUPFAM" id="SSF52047">
    <property type="entry name" value="RNI-like"/>
    <property type="match status" value="1"/>
</dbReference>
<evidence type="ECO:0008006" key="4">
    <source>
        <dbReference type="Google" id="ProtNLM"/>
    </source>
</evidence>
<dbReference type="Gene3D" id="3.80.10.10">
    <property type="entry name" value="Ribonuclease Inhibitor"/>
    <property type="match status" value="1"/>
</dbReference>
<gene>
    <name evidence="2" type="ORF">BOTBODRAFT_192913</name>
</gene>
<protein>
    <recommendedName>
        <fullName evidence="4">F-box domain-containing protein</fullName>
    </recommendedName>
</protein>
<dbReference type="EMBL" id="KL198126">
    <property type="protein sequence ID" value="KDQ06699.1"/>
    <property type="molecule type" value="Genomic_DNA"/>
</dbReference>